<keyword evidence="3" id="KW-1185">Reference proteome</keyword>
<protein>
    <submittedName>
        <fullName evidence="2">Uncharacterized protein</fullName>
    </submittedName>
</protein>
<evidence type="ECO:0000256" key="1">
    <source>
        <dbReference type="SAM" id="MobiDB-lite"/>
    </source>
</evidence>
<comment type="caution">
    <text evidence="2">The sequence shown here is derived from an EMBL/GenBank/DDBJ whole genome shotgun (WGS) entry which is preliminary data.</text>
</comment>
<proteinExistence type="predicted"/>
<dbReference type="Proteomes" id="UP001610446">
    <property type="component" value="Unassembled WGS sequence"/>
</dbReference>
<evidence type="ECO:0000313" key="2">
    <source>
        <dbReference type="EMBL" id="KAL2827307.1"/>
    </source>
</evidence>
<organism evidence="2 3">
    <name type="scientific">Aspergillus pseudoustus</name>
    <dbReference type="NCBI Taxonomy" id="1810923"/>
    <lineage>
        <taxon>Eukaryota</taxon>
        <taxon>Fungi</taxon>
        <taxon>Dikarya</taxon>
        <taxon>Ascomycota</taxon>
        <taxon>Pezizomycotina</taxon>
        <taxon>Eurotiomycetes</taxon>
        <taxon>Eurotiomycetidae</taxon>
        <taxon>Eurotiales</taxon>
        <taxon>Aspergillaceae</taxon>
        <taxon>Aspergillus</taxon>
        <taxon>Aspergillus subgen. Nidulantes</taxon>
    </lineage>
</organism>
<sequence length="64" mass="6831">MTALTGIANAIVVVFVSSMKSKGRSTPIAITLPPLSHENEKPKSRTDKGATQGEEAWENPPARI</sequence>
<reference evidence="2 3" key="1">
    <citation type="submission" date="2024-07" db="EMBL/GenBank/DDBJ databases">
        <title>Section-level genome sequencing and comparative genomics of Aspergillus sections Usti and Cavernicolus.</title>
        <authorList>
            <consortium name="Lawrence Berkeley National Laboratory"/>
            <person name="Nybo J.L."/>
            <person name="Vesth T.C."/>
            <person name="Theobald S."/>
            <person name="Frisvad J.C."/>
            <person name="Larsen T.O."/>
            <person name="Kjaerboelling I."/>
            <person name="Rothschild-Mancinelli K."/>
            <person name="Lyhne E.K."/>
            <person name="Kogle M.E."/>
            <person name="Barry K."/>
            <person name="Clum A."/>
            <person name="Na H."/>
            <person name="Ledsgaard L."/>
            <person name="Lin J."/>
            <person name="Lipzen A."/>
            <person name="Kuo A."/>
            <person name="Riley R."/>
            <person name="Mondo S."/>
            <person name="Labutti K."/>
            <person name="Haridas S."/>
            <person name="Pangalinan J."/>
            <person name="Salamov A.A."/>
            <person name="Simmons B.A."/>
            <person name="Magnuson J.K."/>
            <person name="Chen J."/>
            <person name="Drula E."/>
            <person name="Henrissat B."/>
            <person name="Wiebenga A."/>
            <person name="Lubbers R.J."/>
            <person name="Gomes A.C."/>
            <person name="Makela M.R."/>
            <person name="Stajich J."/>
            <person name="Grigoriev I.V."/>
            <person name="Mortensen U.H."/>
            <person name="De Vries R.P."/>
            <person name="Baker S.E."/>
            <person name="Andersen M.R."/>
        </authorList>
    </citation>
    <scope>NUCLEOTIDE SEQUENCE [LARGE SCALE GENOMIC DNA]</scope>
    <source>
        <strain evidence="2 3">CBS 123904</strain>
    </source>
</reference>
<dbReference type="EMBL" id="JBFXLU010000402">
    <property type="protein sequence ID" value="KAL2827307.1"/>
    <property type="molecule type" value="Genomic_DNA"/>
</dbReference>
<accession>A0ABR4IK81</accession>
<evidence type="ECO:0000313" key="3">
    <source>
        <dbReference type="Proteomes" id="UP001610446"/>
    </source>
</evidence>
<name>A0ABR4IK81_9EURO</name>
<feature type="region of interest" description="Disordered" evidence="1">
    <location>
        <begin position="25"/>
        <end position="64"/>
    </location>
</feature>
<gene>
    <name evidence="2" type="ORF">BJY01DRAFT_255732</name>
</gene>
<feature type="compositionally biased region" description="Basic and acidic residues" evidence="1">
    <location>
        <begin position="37"/>
        <end position="48"/>
    </location>
</feature>